<accession>A0A8S1BGL3</accession>
<sequence length="370" mass="42524">MNLFVVSFLFYLYIKSGNCLWRRGIVHYAVNNKDYDYHSQDLIASTLEKIQREVCVKFFKTPMNYSANEEDKILYISNPDKRKDCPLEEYDFDETVVQGNGPSGLLSWKDRNFINSHYHDECGEFVVKSVPIARKFGSNIEVTDDNDRYYKEKLWPLGVVMYSADAGARRSQALLALRNAMTTIELSSCIVFHNLEDLSMSPRNFLWFSSFGGEVMPRLGVVPGNQSLLLSSLVNGAPGHTAHALNMLLRILGIPMMSNRYDRDNYVTVHWKNIQQGMEHYFERLPEDAMLRNSDGVIMQYDYTSVTHAPSNYLCADCSLGQQTVSPVQDHLWQRTLTMGHRTDLNPMDTEILNLLYAKECQNRFTGQDK</sequence>
<comment type="cofactor">
    <cofactor evidence="2">
        <name>Zn(2+)</name>
        <dbReference type="ChEBI" id="CHEBI:29105"/>
    </cofactor>
    <text evidence="2">Binds 1 zinc ion per subunit.</text>
</comment>
<proteinExistence type="predicted"/>
<protein>
    <recommendedName>
        <fullName evidence="2">Metalloendopeptidase</fullName>
        <ecNumber evidence="2">3.4.24.-</ecNumber>
    </recommendedName>
</protein>
<comment type="caution">
    <text evidence="4">The sequence shown here is derived from an EMBL/GenBank/DDBJ whole genome shotgun (WGS) entry which is preliminary data.</text>
</comment>
<dbReference type="EMBL" id="CADEBD010000620">
    <property type="protein sequence ID" value="CAB3258135.1"/>
    <property type="molecule type" value="Genomic_DNA"/>
</dbReference>
<dbReference type="AlphaFoldDB" id="A0A8S1BGL3"/>
<dbReference type="GO" id="GO:0046872">
    <property type="term" value="F:metal ion binding"/>
    <property type="evidence" value="ECO:0007669"/>
    <property type="project" value="UniProtKB-KW"/>
</dbReference>
<dbReference type="PANTHER" id="PTHR10127">
    <property type="entry name" value="DISCOIDIN, CUB, EGF, LAMININ , AND ZINC METALLOPROTEASE DOMAIN CONTAINING"/>
    <property type="match status" value="1"/>
</dbReference>
<dbReference type="GO" id="GO:0004222">
    <property type="term" value="F:metalloendopeptidase activity"/>
    <property type="evidence" value="ECO:0007669"/>
    <property type="project" value="UniProtKB-UniRule"/>
</dbReference>
<feature type="chain" id="PRO_5035960662" description="Metalloendopeptidase" evidence="2">
    <location>
        <begin position="20"/>
        <end position="370"/>
    </location>
</feature>
<dbReference type="Gene3D" id="3.40.390.10">
    <property type="entry name" value="Collagenase (Catalytic Domain)"/>
    <property type="match status" value="1"/>
</dbReference>
<dbReference type="Pfam" id="PF01400">
    <property type="entry name" value="Astacin"/>
    <property type="match status" value="1"/>
</dbReference>
<dbReference type="EC" id="3.4.24.-" evidence="2"/>
<dbReference type="SUPFAM" id="SSF55486">
    <property type="entry name" value="Metalloproteases ('zincins'), catalytic domain"/>
    <property type="match status" value="1"/>
</dbReference>
<keyword evidence="2" id="KW-0645">Protease</keyword>
<evidence type="ECO:0000259" key="3">
    <source>
        <dbReference type="PROSITE" id="PS51864"/>
    </source>
</evidence>
<dbReference type="GO" id="GO:0006508">
    <property type="term" value="P:proteolysis"/>
    <property type="evidence" value="ECO:0007669"/>
    <property type="project" value="UniProtKB-KW"/>
</dbReference>
<feature type="signal peptide" evidence="2">
    <location>
        <begin position="1"/>
        <end position="19"/>
    </location>
</feature>
<dbReference type="PRINTS" id="PR00480">
    <property type="entry name" value="ASTACIN"/>
</dbReference>
<dbReference type="InterPro" id="IPR024079">
    <property type="entry name" value="MetalloPept_cat_dom_sf"/>
</dbReference>
<dbReference type="OrthoDB" id="7492938at2759"/>
<gene>
    <name evidence="4" type="ORF">APLA_LOCUS16121</name>
</gene>
<evidence type="ECO:0000313" key="4">
    <source>
        <dbReference type="EMBL" id="CAB3258135.1"/>
    </source>
</evidence>
<dbReference type="PANTHER" id="PTHR10127:SF850">
    <property type="entry name" value="METALLOENDOPEPTIDASE"/>
    <property type="match status" value="1"/>
</dbReference>
<keyword evidence="2" id="KW-0378">Hydrolase</keyword>
<organism evidence="4 5">
    <name type="scientific">Arctia plantaginis</name>
    <name type="common">Wood tiger moth</name>
    <name type="synonym">Phalaena plantaginis</name>
    <dbReference type="NCBI Taxonomy" id="874455"/>
    <lineage>
        <taxon>Eukaryota</taxon>
        <taxon>Metazoa</taxon>
        <taxon>Ecdysozoa</taxon>
        <taxon>Arthropoda</taxon>
        <taxon>Hexapoda</taxon>
        <taxon>Insecta</taxon>
        <taxon>Pterygota</taxon>
        <taxon>Neoptera</taxon>
        <taxon>Endopterygota</taxon>
        <taxon>Lepidoptera</taxon>
        <taxon>Glossata</taxon>
        <taxon>Ditrysia</taxon>
        <taxon>Noctuoidea</taxon>
        <taxon>Erebidae</taxon>
        <taxon>Arctiinae</taxon>
        <taxon>Arctia</taxon>
    </lineage>
</organism>
<keyword evidence="2" id="KW-0479">Metal-binding</keyword>
<evidence type="ECO:0000256" key="2">
    <source>
        <dbReference type="RuleBase" id="RU361183"/>
    </source>
</evidence>
<keyword evidence="2" id="KW-0862">Zinc</keyword>
<dbReference type="InterPro" id="IPR001506">
    <property type="entry name" value="Peptidase_M12A"/>
</dbReference>
<evidence type="ECO:0000313" key="5">
    <source>
        <dbReference type="Proteomes" id="UP000494256"/>
    </source>
</evidence>
<keyword evidence="2" id="KW-0482">Metalloprotease</keyword>
<dbReference type="Proteomes" id="UP000494256">
    <property type="component" value="Unassembled WGS sequence"/>
</dbReference>
<keyword evidence="2" id="KW-0732">Signal</keyword>
<dbReference type="PROSITE" id="PS51864">
    <property type="entry name" value="ASTACIN"/>
    <property type="match status" value="1"/>
</dbReference>
<feature type="domain" description="Peptidase M12A" evidence="3">
    <location>
        <begin position="141"/>
        <end position="362"/>
    </location>
</feature>
<name>A0A8S1BGL3_ARCPL</name>
<reference evidence="4 5" key="1">
    <citation type="submission" date="2020-04" db="EMBL/GenBank/DDBJ databases">
        <authorList>
            <person name="Wallbank WR R."/>
            <person name="Pardo Diaz C."/>
            <person name="Kozak K."/>
            <person name="Martin S."/>
            <person name="Jiggins C."/>
            <person name="Moest M."/>
            <person name="Warren A I."/>
            <person name="Byers J.R.P. K."/>
            <person name="Montejo-Kovacevich G."/>
            <person name="Yen C E."/>
        </authorList>
    </citation>
    <scope>NUCLEOTIDE SEQUENCE [LARGE SCALE GENOMIC DNA]</scope>
</reference>
<evidence type="ECO:0000256" key="1">
    <source>
        <dbReference type="PROSITE-ProRule" id="PRU01211"/>
    </source>
</evidence>
<comment type="caution">
    <text evidence="1">Lacks conserved residue(s) required for the propagation of feature annotation.</text>
</comment>